<name>A0ABQ9EUY8_TEGGR</name>
<evidence type="ECO:0000256" key="1">
    <source>
        <dbReference type="ARBA" id="ARBA00004141"/>
    </source>
</evidence>
<keyword evidence="3 8" id="KW-0812">Transmembrane</keyword>
<feature type="domain" description="Potassium channel" evidence="9">
    <location>
        <begin position="72"/>
        <end position="139"/>
    </location>
</feature>
<evidence type="ECO:0000256" key="3">
    <source>
        <dbReference type="ARBA" id="ARBA00022692"/>
    </source>
</evidence>
<evidence type="ECO:0000313" key="11">
    <source>
        <dbReference type="Proteomes" id="UP001217089"/>
    </source>
</evidence>
<evidence type="ECO:0000256" key="5">
    <source>
        <dbReference type="ARBA" id="ARBA00023065"/>
    </source>
</evidence>
<comment type="caution">
    <text evidence="10">The sequence shown here is derived from an EMBL/GenBank/DDBJ whole genome shotgun (WGS) entry which is preliminary data.</text>
</comment>
<dbReference type="InterPro" id="IPR003280">
    <property type="entry name" value="2pore_dom_K_chnl"/>
</dbReference>
<proteinExistence type="predicted"/>
<evidence type="ECO:0000256" key="7">
    <source>
        <dbReference type="ARBA" id="ARBA00023303"/>
    </source>
</evidence>
<protein>
    <recommendedName>
        <fullName evidence="9">Potassium channel domain-containing protein</fullName>
    </recommendedName>
</protein>
<accession>A0ABQ9EUY8</accession>
<evidence type="ECO:0000256" key="8">
    <source>
        <dbReference type="SAM" id="Phobius"/>
    </source>
</evidence>
<dbReference type="Pfam" id="PF07885">
    <property type="entry name" value="Ion_trans_2"/>
    <property type="match status" value="1"/>
</dbReference>
<evidence type="ECO:0000256" key="4">
    <source>
        <dbReference type="ARBA" id="ARBA00022989"/>
    </source>
</evidence>
<evidence type="ECO:0000256" key="2">
    <source>
        <dbReference type="ARBA" id="ARBA00022448"/>
    </source>
</evidence>
<dbReference type="SUPFAM" id="SSF81324">
    <property type="entry name" value="Voltage-gated potassium channels"/>
    <property type="match status" value="1"/>
</dbReference>
<dbReference type="InterPro" id="IPR013099">
    <property type="entry name" value="K_chnl_dom"/>
</dbReference>
<keyword evidence="4 8" id="KW-1133">Transmembrane helix</keyword>
<feature type="transmembrane region" description="Helical" evidence="8">
    <location>
        <begin position="116"/>
        <end position="137"/>
    </location>
</feature>
<feature type="transmembrane region" description="Helical" evidence="8">
    <location>
        <begin position="6"/>
        <end position="27"/>
    </location>
</feature>
<keyword evidence="7" id="KW-0407">Ion channel</keyword>
<reference evidence="10 11" key="1">
    <citation type="submission" date="2022-12" db="EMBL/GenBank/DDBJ databases">
        <title>Chromosome-level genome of Tegillarca granosa.</title>
        <authorList>
            <person name="Kim J."/>
        </authorList>
    </citation>
    <scope>NUCLEOTIDE SEQUENCE [LARGE SCALE GENOMIC DNA]</scope>
    <source>
        <strain evidence="10">Teg-2019</strain>
        <tissue evidence="10">Adductor muscle</tissue>
    </source>
</reference>
<keyword evidence="2" id="KW-0813">Transport</keyword>
<gene>
    <name evidence="10" type="ORF">KUTeg_013880</name>
</gene>
<dbReference type="Gene3D" id="1.10.287.70">
    <property type="match status" value="1"/>
</dbReference>
<dbReference type="PANTHER" id="PTHR11003">
    <property type="entry name" value="POTASSIUM CHANNEL, SUBFAMILY K"/>
    <property type="match status" value="1"/>
</dbReference>
<dbReference type="EMBL" id="JARBDR010000657">
    <property type="protein sequence ID" value="KAJ8309006.1"/>
    <property type="molecule type" value="Genomic_DNA"/>
</dbReference>
<keyword evidence="11" id="KW-1185">Reference proteome</keyword>
<evidence type="ECO:0000259" key="9">
    <source>
        <dbReference type="Pfam" id="PF07885"/>
    </source>
</evidence>
<dbReference type="PANTHER" id="PTHR11003:SF291">
    <property type="entry name" value="IP11374P"/>
    <property type="match status" value="1"/>
</dbReference>
<evidence type="ECO:0000256" key="6">
    <source>
        <dbReference type="ARBA" id="ARBA00023136"/>
    </source>
</evidence>
<keyword evidence="6 8" id="KW-0472">Membrane</keyword>
<sequence>MKAVSVIVLQVIVCAYVLIGGAIFWALESGQESQTIKTMDNQYQRFLDNNTCVSSEDLQAFIDEIITAYDKGILIRNSSQAIQQWTFVKSAFFAVTCVTTIGYGNQAPTTKGGRVFFMFYAIVGIAMTGLVLSEIGTKMCNAIKPLREKKDN</sequence>
<comment type="subcellular location">
    <subcellularLocation>
        <location evidence="1">Membrane</location>
        <topology evidence="1">Multi-pass membrane protein</topology>
    </subcellularLocation>
</comment>
<dbReference type="Proteomes" id="UP001217089">
    <property type="component" value="Unassembled WGS sequence"/>
</dbReference>
<keyword evidence="5" id="KW-0406">Ion transport</keyword>
<feature type="transmembrane region" description="Helical" evidence="8">
    <location>
        <begin position="86"/>
        <end position="104"/>
    </location>
</feature>
<organism evidence="10 11">
    <name type="scientific">Tegillarca granosa</name>
    <name type="common">Malaysian cockle</name>
    <name type="synonym">Anadara granosa</name>
    <dbReference type="NCBI Taxonomy" id="220873"/>
    <lineage>
        <taxon>Eukaryota</taxon>
        <taxon>Metazoa</taxon>
        <taxon>Spiralia</taxon>
        <taxon>Lophotrochozoa</taxon>
        <taxon>Mollusca</taxon>
        <taxon>Bivalvia</taxon>
        <taxon>Autobranchia</taxon>
        <taxon>Pteriomorphia</taxon>
        <taxon>Arcoida</taxon>
        <taxon>Arcoidea</taxon>
        <taxon>Arcidae</taxon>
        <taxon>Tegillarca</taxon>
    </lineage>
</organism>
<evidence type="ECO:0000313" key="10">
    <source>
        <dbReference type="EMBL" id="KAJ8309006.1"/>
    </source>
</evidence>